<dbReference type="RefSeq" id="WP_077864749.1">
    <property type="nucleotide sequence ID" value="NZ_LZYZ01000002.1"/>
</dbReference>
<feature type="chain" id="PRO_5012887840" evidence="3">
    <location>
        <begin position="24"/>
        <end position="386"/>
    </location>
</feature>
<dbReference type="EMBL" id="LZYZ01000002">
    <property type="protein sequence ID" value="OOM14492.1"/>
    <property type="molecule type" value="Genomic_DNA"/>
</dbReference>
<dbReference type="SUPFAM" id="SSF69360">
    <property type="entry name" value="Cell wall binding repeat"/>
    <property type="match status" value="1"/>
</dbReference>
<dbReference type="Gene3D" id="2.10.270.10">
    <property type="entry name" value="Cholin Binding"/>
    <property type="match status" value="1"/>
</dbReference>
<accession>A0A1S8NDN8</accession>
<dbReference type="InterPro" id="IPR018337">
    <property type="entry name" value="Cell_wall/Cho-bd_repeat"/>
</dbReference>
<dbReference type="Proteomes" id="UP000191154">
    <property type="component" value="Unassembled WGS sequence"/>
</dbReference>
<feature type="repeat" description="Cell wall-binding" evidence="2">
    <location>
        <begin position="203"/>
        <end position="222"/>
    </location>
</feature>
<dbReference type="AlphaFoldDB" id="A0A1S8NDN8"/>
<dbReference type="STRING" id="169679.CSACC_19190"/>
<feature type="domain" description="Copper amine oxidase-like N-terminal" evidence="4">
    <location>
        <begin position="69"/>
        <end position="152"/>
    </location>
</feature>
<protein>
    <submittedName>
        <fullName evidence="5">Protease inhibitor</fullName>
    </submittedName>
</protein>
<organism evidence="5 6">
    <name type="scientific">Clostridium saccharobutylicum</name>
    <dbReference type="NCBI Taxonomy" id="169679"/>
    <lineage>
        <taxon>Bacteria</taxon>
        <taxon>Bacillati</taxon>
        <taxon>Bacillota</taxon>
        <taxon>Clostridia</taxon>
        <taxon>Eubacteriales</taxon>
        <taxon>Clostridiaceae</taxon>
        <taxon>Clostridium</taxon>
    </lineage>
</organism>
<dbReference type="InterPro" id="IPR036582">
    <property type="entry name" value="Mao_N_sf"/>
</dbReference>
<proteinExistence type="predicted"/>
<name>A0A1S8NDN8_CLOSA</name>
<evidence type="ECO:0000256" key="1">
    <source>
        <dbReference type="ARBA" id="ARBA00022737"/>
    </source>
</evidence>
<evidence type="ECO:0000259" key="4">
    <source>
        <dbReference type="Pfam" id="PF07833"/>
    </source>
</evidence>
<dbReference type="InterPro" id="IPR012854">
    <property type="entry name" value="Cu_amine_oxidase-like_N"/>
</dbReference>
<gene>
    <name evidence="5" type="ORF">CLOSAC_13720</name>
</gene>
<dbReference type="Pfam" id="PF07833">
    <property type="entry name" value="Cu_amine_oxidN1"/>
    <property type="match status" value="1"/>
</dbReference>
<feature type="signal peptide" evidence="3">
    <location>
        <begin position="1"/>
        <end position="23"/>
    </location>
</feature>
<feature type="repeat" description="Cell wall-binding" evidence="2">
    <location>
        <begin position="183"/>
        <end position="202"/>
    </location>
</feature>
<keyword evidence="3" id="KW-0732">Signal</keyword>
<evidence type="ECO:0000313" key="5">
    <source>
        <dbReference type="EMBL" id="OOM14492.1"/>
    </source>
</evidence>
<evidence type="ECO:0000256" key="2">
    <source>
        <dbReference type="PROSITE-ProRule" id="PRU00591"/>
    </source>
</evidence>
<reference evidence="5 6" key="1">
    <citation type="submission" date="2016-05" db="EMBL/GenBank/DDBJ databases">
        <title>Microbial solvent formation.</title>
        <authorList>
            <person name="Poehlein A."/>
            <person name="Montoya Solano J.D."/>
            <person name="Flitsch S."/>
            <person name="Krabben P."/>
            <person name="Duerre P."/>
            <person name="Daniel R."/>
        </authorList>
    </citation>
    <scope>NUCLEOTIDE SEQUENCE [LARGE SCALE GENOMIC DNA]</scope>
    <source>
        <strain evidence="5 6">L1-8</strain>
    </source>
</reference>
<dbReference type="Gene3D" id="3.30.457.10">
    <property type="entry name" value="Copper amine oxidase-like, N-terminal domain"/>
    <property type="match status" value="1"/>
</dbReference>
<keyword evidence="1" id="KW-0677">Repeat</keyword>
<dbReference type="PROSITE" id="PS51170">
    <property type="entry name" value="CW"/>
    <property type="match status" value="2"/>
</dbReference>
<dbReference type="Pfam" id="PF19127">
    <property type="entry name" value="Choline_bind_3"/>
    <property type="match status" value="1"/>
</dbReference>
<sequence length="386" mass="43358">MKKLMICVLTAVTIMGMSAQAFAADLETQKSKSDVTEDAISISNYAPKDIDINKVEICGKNIEIGRNGVLIYKGKIMVPLKTTAESLGFKVDADKDNKIVSLDNNEIKTNVYVGEDSYYYSSSNAIGLTMMHELGAEPIIDNNTVYVPINFYNFLFNDQKAVGSFFVRDKDGQWIYSINGELSAGWKLINNKWYFMNNNGIMQRGWVQTNGNWYYLLNNGEMAVNTVTPDGYKVDENGKWDGKSASNLATQTEGADYIINPIENFDTIEDAQKVLKFKITVPKELLGKYNIKYINTISRDLFQICYVNKQNDIIFRMGQGSGDISGDYNNYKTNTNVNINGNDVKLKGDDELIKVAIWSANDMSYSISVNDGMKQDDIINIIKSTF</sequence>
<evidence type="ECO:0000256" key="3">
    <source>
        <dbReference type="SAM" id="SignalP"/>
    </source>
</evidence>
<comment type="caution">
    <text evidence="5">The sequence shown here is derived from an EMBL/GenBank/DDBJ whole genome shotgun (WGS) entry which is preliminary data.</text>
</comment>
<evidence type="ECO:0000313" key="6">
    <source>
        <dbReference type="Proteomes" id="UP000191154"/>
    </source>
</evidence>